<protein>
    <submittedName>
        <fullName evidence="1">Uncharacterized protein</fullName>
    </submittedName>
</protein>
<dbReference type="AlphaFoldDB" id="A4ADH9"/>
<comment type="caution">
    <text evidence="1">The sequence shown here is derived from an EMBL/GenBank/DDBJ whole genome shotgun (WGS) entry which is preliminary data.</text>
</comment>
<sequence>MMQTAISTVDDVRQMAEAMSRDELIAAMVRAAEDSDAAETLIDELKEGIAMFDTVVSRHPAALEDYQQAMLPV</sequence>
<organism evidence="1 2">
    <name type="scientific">Congregibacter litoralis KT71</name>
    <dbReference type="NCBI Taxonomy" id="314285"/>
    <lineage>
        <taxon>Bacteria</taxon>
        <taxon>Pseudomonadati</taxon>
        <taxon>Pseudomonadota</taxon>
        <taxon>Gammaproteobacteria</taxon>
        <taxon>Cellvibrionales</taxon>
        <taxon>Halieaceae</taxon>
        <taxon>Congregibacter</taxon>
    </lineage>
</organism>
<proteinExistence type="predicted"/>
<dbReference type="HOGENOM" id="CLU_2698283_0_0_6"/>
<evidence type="ECO:0000313" key="1">
    <source>
        <dbReference type="EMBL" id="EAQ95977.1"/>
    </source>
</evidence>
<keyword evidence="2" id="KW-1185">Reference proteome</keyword>
<dbReference type="RefSeq" id="WP_008296097.1">
    <property type="nucleotide sequence ID" value="NZ_CM002299.1"/>
</dbReference>
<dbReference type="Proteomes" id="UP000019205">
    <property type="component" value="Chromosome"/>
</dbReference>
<reference evidence="1 2" key="2">
    <citation type="journal article" date="2009" name="PLoS ONE">
        <title>The photosynthetic apparatus and its regulation in the aerobic gammaproteobacterium Congregibacter litoralis gen. nov., sp. nov.</title>
        <authorList>
            <person name="Spring S."/>
            <person name="Lunsdorf H."/>
            <person name="Fuchs B.M."/>
            <person name="Tindall B.J."/>
        </authorList>
    </citation>
    <scope>NUCLEOTIDE SEQUENCE [LARGE SCALE GENOMIC DNA]</scope>
    <source>
        <strain evidence="1">KT71</strain>
    </source>
</reference>
<name>A4ADH9_9GAMM</name>
<gene>
    <name evidence="1" type="ORF">KT71_18277</name>
</gene>
<dbReference type="EMBL" id="AAOA02000001">
    <property type="protein sequence ID" value="EAQ95977.1"/>
    <property type="molecule type" value="Genomic_DNA"/>
</dbReference>
<reference evidence="1 2" key="1">
    <citation type="journal article" date="2007" name="Proc. Natl. Acad. Sci. U.S.A.">
        <title>Characterization of a marine gammaproteobacterium capable of aerobic anoxygenic photosynthesis.</title>
        <authorList>
            <person name="Fuchs B.M."/>
            <person name="Spring S."/>
            <person name="Teeling H."/>
            <person name="Quast C."/>
            <person name="Wulf J."/>
            <person name="Schattenhofer M."/>
            <person name="Yan S."/>
            <person name="Ferriera S."/>
            <person name="Johnson J."/>
            <person name="Glockner F.O."/>
            <person name="Amann R."/>
        </authorList>
    </citation>
    <scope>NUCLEOTIDE SEQUENCE [LARGE SCALE GENOMIC DNA]</scope>
    <source>
        <strain evidence="1">KT71</strain>
    </source>
</reference>
<evidence type="ECO:0000313" key="2">
    <source>
        <dbReference type="Proteomes" id="UP000019205"/>
    </source>
</evidence>
<accession>A4ADH9</accession>